<accession>A0A096NEE7</accession>
<reference evidence="16" key="2">
    <citation type="submission" date="2025-08" db="UniProtKB">
        <authorList>
            <consortium name="Ensembl"/>
        </authorList>
    </citation>
    <scope>IDENTIFICATION</scope>
</reference>
<sequence length="506" mass="55842">MVKIPPPPPPHSLTDAPALKQASGRLRGVGACRLANEETFHRLIKPSPVRDGEGGSGRGEGSGVEGAPSLPAASTPFLPGALCPHSALSASRPRVWPSLVRDGNAVPLHSRNTSPWHGEDGRVLVLRIPLPLPPGPSAMWPLWLLASLLALSQALPFEQRGFWDFTLDDGPFMMNDEEASGADTSGILDPDSVTPTYSAMCPFGCHCHLRVVQCSDLGLKSVPKEISPDTTLLDLQNNDISELRKDDFKGLQHLYALVLVNNKISKIHEKAFSPLRKLQKLYISKNHLVEIPPNLPSSLVELRIHDNRIRKVPKGVFSGLRNMNCIEMGGNPLENSGFEPGAFDGLKLNYLRISEAKLTGIPKDLPETLNELHLDHNKIQAIELEDLLRYSKLYRLGLGHNQIRMIENGSLSFLPTLRELHLDNNKLARVPSGLPDLKLLQVVYLHSNNITKVGVNDFCPVGFGVKRAYYNGISLFNNPVPYWEVQPATFRCVTDRLAIQFGNYKK</sequence>
<dbReference type="GO" id="GO:0019955">
    <property type="term" value="F:cytokine binding"/>
    <property type="evidence" value="ECO:0007669"/>
    <property type="project" value="Ensembl"/>
</dbReference>
<dbReference type="InterPro" id="IPR000372">
    <property type="entry name" value="LRRNT"/>
</dbReference>
<dbReference type="FunFam" id="3.80.10.10:FF:000038">
    <property type="entry name" value="Biglycan"/>
    <property type="match status" value="1"/>
</dbReference>
<feature type="compositionally biased region" description="Gly residues" evidence="14">
    <location>
        <begin position="54"/>
        <end position="64"/>
    </location>
</feature>
<gene>
    <name evidence="16" type="primary">BGN</name>
</gene>
<dbReference type="GO" id="GO:0005615">
    <property type="term" value="C:extracellular space"/>
    <property type="evidence" value="ECO:0007669"/>
    <property type="project" value="TreeGrafter"/>
</dbReference>
<reference evidence="16 17" key="1">
    <citation type="submission" date="2012-03" db="EMBL/GenBank/DDBJ databases">
        <title>Whole Genome Assembly of Papio anubis.</title>
        <authorList>
            <person name="Liu Y.L."/>
            <person name="Abraham K.A."/>
            <person name="Akbar H.A."/>
            <person name="Ali S.A."/>
            <person name="Anosike U.A."/>
            <person name="Aqrawi P.A."/>
            <person name="Arias F.A."/>
            <person name="Attaway T.A."/>
            <person name="Awwad R.A."/>
            <person name="Babu C.B."/>
            <person name="Bandaranaike D.B."/>
            <person name="Battles P.B."/>
            <person name="Bell A.B."/>
            <person name="Beltran B.B."/>
            <person name="Berhane-Mersha D.B."/>
            <person name="Bess C.B."/>
            <person name="Bickham C.B."/>
            <person name="Bolden T.B."/>
            <person name="Carter K.C."/>
            <person name="Chau D.C."/>
            <person name="Chavez A.C."/>
            <person name="Clerc-Blankenburg K.C."/>
            <person name="Coyle M.C."/>
            <person name="Dao M.D."/>
            <person name="Davila M.L.D."/>
            <person name="Davy-Carroll L.D."/>
            <person name="Denson S.D."/>
            <person name="Dinh H.D."/>
            <person name="Fernandez S.F."/>
            <person name="Fernando P.F."/>
            <person name="Forbes L.F."/>
            <person name="Francis C.F."/>
            <person name="Francisco L.F."/>
            <person name="Fu Q.F."/>
            <person name="Garcia-Iii R.G."/>
            <person name="Garrett T.G."/>
            <person name="Gross S.G."/>
            <person name="Gubbala S.G."/>
            <person name="Hirani K.H."/>
            <person name="Hogues M.H."/>
            <person name="Hollins B.H."/>
            <person name="Jackson L.J."/>
            <person name="Javaid M.J."/>
            <person name="Jhangiani S.J."/>
            <person name="Johnson A.J."/>
            <person name="Johnson B.J."/>
            <person name="Jones J.J."/>
            <person name="Joshi V.J."/>
            <person name="Kalu J.K."/>
            <person name="Khan N.K."/>
            <person name="Korchina V.K."/>
            <person name="Kovar C.K."/>
            <person name="Lago L.L."/>
            <person name="Lara F.L."/>
            <person name="Le T.-K.L."/>
            <person name="Lee S.L."/>
            <person name="Legall-Iii F.L."/>
            <person name="Lemon S.L."/>
            <person name="Liu J.L."/>
            <person name="Liu Y.-S.L."/>
            <person name="Liyanage D.L."/>
            <person name="Lopez J.L."/>
            <person name="Lorensuhewa L.L."/>
            <person name="Mata R.M."/>
            <person name="Mathew T.M."/>
            <person name="Mercado C.M."/>
            <person name="Mercado I.M."/>
            <person name="Morales K.M."/>
            <person name="Morgan M.M."/>
            <person name="Munidasa M.M."/>
            <person name="Ngo D.N."/>
            <person name="Nguyen L.N."/>
            <person name="Nguyen T.N."/>
            <person name="Nguyen N.N."/>
            <person name="Obregon M.O."/>
            <person name="Okwuonu G.O."/>
            <person name="Ongeri F.O."/>
            <person name="Onwere C.O."/>
            <person name="Osifeso I.O."/>
            <person name="Parra A.P."/>
            <person name="Patil S.P."/>
            <person name="Perez A.P."/>
            <person name="Perez Y.P."/>
            <person name="Pham C.P."/>
            <person name="Pu L.-L.P."/>
            <person name="Puazo M.P."/>
            <person name="Quiroz J.Q."/>
            <person name="Rouhana J.R."/>
            <person name="Ruiz M.R."/>
            <person name="Ruiz S.-J.R."/>
            <person name="Saada N.S."/>
            <person name="Santibanez J.S."/>
            <person name="Scheel M.S."/>
            <person name="Schneider B.S."/>
            <person name="Simmons D.S."/>
            <person name="Sisson I.S."/>
            <person name="Tang L.-Y.T."/>
            <person name="Thornton R.T."/>
            <person name="Tisius J.T."/>
            <person name="Toledanes G.T."/>
            <person name="Trejos Z.T."/>
            <person name="Usmani K.U."/>
            <person name="Varghese R.V."/>
            <person name="Vattathil S.V."/>
            <person name="Vee V.V."/>
            <person name="Walker D.W."/>
            <person name="Weissenberger G.W."/>
            <person name="White C.W."/>
            <person name="Williams A.W."/>
            <person name="Woodworth J.W."/>
            <person name="Wright R.W."/>
            <person name="Zhu Y.Z."/>
            <person name="Han Y.H."/>
            <person name="Newsham I.N."/>
            <person name="Nazareth L.N."/>
            <person name="Worley K.W."/>
            <person name="Muzny D.M."/>
            <person name="Rogers J.R."/>
            <person name="Gibbs R.G."/>
        </authorList>
    </citation>
    <scope>NUCLEOTIDE SEQUENCE [LARGE SCALE GENOMIC DNA]</scope>
</reference>
<comment type="similarity">
    <text evidence="3 13">Belongs to the small leucine-rich proteoglycan (SLRP) family. SLRP class I subfamily.</text>
</comment>
<dbReference type="PANTHER" id="PTHR45712">
    <property type="entry name" value="AGAP008170-PA"/>
    <property type="match status" value="1"/>
</dbReference>
<protein>
    <recommendedName>
        <fullName evidence="4 13">Biglycan</fullName>
    </recommendedName>
</protein>
<evidence type="ECO:0000256" key="2">
    <source>
        <dbReference type="ARBA" id="ARBA00004498"/>
    </source>
</evidence>
<dbReference type="GO" id="GO:0031012">
    <property type="term" value="C:extracellular matrix"/>
    <property type="evidence" value="ECO:0007669"/>
    <property type="project" value="Ensembl"/>
</dbReference>
<evidence type="ECO:0000313" key="17">
    <source>
        <dbReference type="Proteomes" id="UP000028761"/>
    </source>
</evidence>
<dbReference type="Pfam" id="PF13855">
    <property type="entry name" value="LRR_8"/>
    <property type="match status" value="3"/>
</dbReference>
<dbReference type="GO" id="GO:0030133">
    <property type="term" value="C:transport vesicle"/>
    <property type="evidence" value="ECO:0007669"/>
    <property type="project" value="Ensembl"/>
</dbReference>
<evidence type="ECO:0000256" key="13">
    <source>
        <dbReference type="RuleBase" id="RU364096"/>
    </source>
</evidence>
<dbReference type="eggNOG" id="KOG0619">
    <property type="taxonomic scope" value="Eukaryota"/>
</dbReference>
<evidence type="ECO:0000256" key="12">
    <source>
        <dbReference type="ARBA" id="ARBA00023180"/>
    </source>
</evidence>
<feature type="region of interest" description="Disordered" evidence="14">
    <location>
        <begin position="43"/>
        <end position="71"/>
    </location>
</feature>
<keyword evidence="17" id="KW-1185">Reference proteome</keyword>
<dbReference type="STRING" id="9555.ENSPANP00000011265"/>
<dbReference type="Proteomes" id="UP000028761">
    <property type="component" value="Chromosome X"/>
</dbReference>
<evidence type="ECO:0000256" key="9">
    <source>
        <dbReference type="ARBA" id="ARBA00022737"/>
    </source>
</evidence>
<evidence type="ECO:0000256" key="7">
    <source>
        <dbReference type="ARBA" id="ARBA00022614"/>
    </source>
</evidence>
<comment type="function">
    <text evidence="1 13">May be involved in collagen fiber assembly.</text>
</comment>
<organism evidence="16 17">
    <name type="scientific">Papio anubis</name>
    <name type="common">Olive baboon</name>
    <dbReference type="NCBI Taxonomy" id="9555"/>
    <lineage>
        <taxon>Eukaryota</taxon>
        <taxon>Metazoa</taxon>
        <taxon>Chordata</taxon>
        <taxon>Craniata</taxon>
        <taxon>Vertebrata</taxon>
        <taxon>Euteleostomi</taxon>
        <taxon>Mammalia</taxon>
        <taxon>Eutheria</taxon>
        <taxon>Euarchontoglires</taxon>
        <taxon>Primates</taxon>
        <taxon>Haplorrhini</taxon>
        <taxon>Catarrhini</taxon>
        <taxon>Cercopithecidae</taxon>
        <taxon>Cercopithecinae</taxon>
        <taxon>Papio</taxon>
    </lineage>
</organism>
<keyword evidence="10" id="KW-0654">Proteoglycan</keyword>
<dbReference type="InterPro" id="IPR001611">
    <property type="entry name" value="Leu-rich_rpt"/>
</dbReference>
<keyword evidence="12" id="KW-0325">Glycoprotein</keyword>
<evidence type="ECO:0000313" key="16">
    <source>
        <dbReference type="Ensembl" id="ENSPANP00000011265.2"/>
    </source>
</evidence>
<dbReference type="SUPFAM" id="SSF52058">
    <property type="entry name" value="L domain-like"/>
    <property type="match status" value="1"/>
</dbReference>
<dbReference type="GO" id="GO:0009986">
    <property type="term" value="C:cell surface"/>
    <property type="evidence" value="ECO:0007669"/>
    <property type="project" value="Ensembl"/>
</dbReference>
<dbReference type="OMA" id="VEMRIHE"/>
<dbReference type="Gene3D" id="3.80.10.10">
    <property type="entry name" value="Ribonuclease Inhibitor"/>
    <property type="match status" value="1"/>
</dbReference>
<evidence type="ECO:0000256" key="3">
    <source>
        <dbReference type="ARBA" id="ARBA00009811"/>
    </source>
</evidence>
<evidence type="ECO:0000256" key="5">
    <source>
        <dbReference type="ARBA" id="ARBA00022525"/>
    </source>
</evidence>
<dbReference type="PROSITE" id="PS51450">
    <property type="entry name" value="LRR"/>
    <property type="match status" value="2"/>
</dbReference>
<dbReference type="InterPro" id="IPR032675">
    <property type="entry name" value="LRR_dom_sf"/>
</dbReference>
<dbReference type="GO" id="GO:0061975">
    <property type="term" value="P:articular cartilage development"/>
    <property type="evidence" value="ECO:0007669"/>
    <property type="project" value="Ensembl"/>
</dbReference>
<name>A0A096NEE7_PAPAN</name>
<keyword evidence="9" id="KW-0677">Repeat</keyword>
<dbReference type="SMART" id="SM00013">
    <property type="entry name" value="LRRNT"/>
    <property type="match status" value="1"/>
</dbReference>
<dbReference type="GO" id="GO:0042383">
    <property type="term" value="C:sarcolemma"/>
    <property type="evidence" value="ECO:0007669"/>
    <property type="project" value="Ensembl"/>
</dbReference>
<evidence type="ECO:0000256" key="14">
    <source>
        <dbReference type="SAM" id="MobiDB-lite"/>
    </source>
</evidence>
<proteinExistence type="inferred from homology"/>
<evidence type="ECO:0000256" key="8">
    <source>
        <dbReference type="ARBA" id="ARBA00022729"/>
    </source>
</evidence>
<dbReference type="SMART" id="SM00369">
    <property type="entry name" value="LRR_TYP"/>
    <property type="match status" value="8"/>
</dbReference>
<dbReference type="HOGENOM" id="CLU_000288_186_0_1"/>
<evidence type="ECO:0000256" key="11">
    <source>
        <dbReference type="ARBA" id="ARBA00023157"/>
    </source>
</evidence>
<dbReference type="GeneTree" id="ENSGT00940000155311"/>
<keyword evidence="5" id="KW-0964">Secreted</keyword>
<evidence type="ECO:0000256" key="6">
    <source>
        <dbReference type="ARBA" id="ARBA00022530"/>
    </source>
</evidence>
<evidence type="ECO:0000256" key="10">
    <source>
        <dbReference type="ARBA" id="ARBA00022974"/>
    </source>
</evidence>
<dbReference type="Bgee" id="ENSPANG00000022851">
    <property type="expression patterns" value="Expressed in aorta and 63 other cell types or tissues"/>
</dbReference>
<evidence type="ECO:0000256" key="1">
    <source>
        <dbReference type="ARBA" id="ARBA00002214"/>
    </source>
</evidence>
<dbReference type="GO" id="GO:0005539">
    <property type="term" value="F:glycosaminoglycan binding"/>
    <property type="evidence" value="ECO:0007669"/>
    <property type="project" value="Ensembl"/>
</dbReference>
<dbReference type="InterPro" id="IPR003591">
    <property type="entry name" value="Leu-rich_rpt_typical-subtyp"/>
</dbReference>
<dbReference type="InterPro" id="IPR050333">
    <property type="entry name" value="SLRP"/>
</dbReference>
<keyword evidence="7" id="KW-0433">Leucine-rich repeat</keyword>
<dbReference type="GO" id="GO:0060348">
    <property type="term" value="P:bone development"/>
    <property type="evidence" value="ECO:0007669"/>
    <property type="project" value="Ensembl"/>
</dbReference>
<feature type="domain" description="LRRNT" evidence="15">
    <location>
        <begin position="200"/>
        <end position="232"/>
    </location>
</feature>
<dbReference type="PANTHER" id="PTHR45712:SF11">
    <property type="entry name" value="BIGLYCAN"/>
    <property type="match status" value="1"/>
</dbReference>
<reference evidence="16" key="3">
    <citation type="submission" date="2025-09" db="UniProtKB">
        <authorList>
            <consortium name="Ensembl"/>
        </authorList>
    </citation>
    <scope>IDENTIFICATION</scope>
</reference>
<evidence type="ECO:0000256" key="4">
    <source>
        <dbReference type="ARBA" id="ARBA00017012"/>
    </source>
</evidence>
<comment type="subcellular location">
    <subcellularLocation>
        <location evidence="2 13">Secreted</location>
        <location evidence="2 13">Extracellular space</location>
        <location evidence="2 13">Extracellular matrix</location>
    </subcellularLocation>
</comment>
<dbReference type="AlphaFoldDB" id="A0A096NEE7"/>
<keyword evidence="11" id="KW-1015">Disulfide bond</keyword>
<dbReference type="Pfam" id="PF01462">
    <property type="entry name" value="LRRNT"/>
    <property type="match status" value="1"/>
</dbReference>
<evidence type="ECO:0000259" key="15">
    <source>
        <dbReference type="SMART" id="SM00013"/>
    </source>
</evidence>
<dbReference type="GO" id="GO:0050840">
    <property type="term" value="F:extracellular matrix binding"/>
    <property type="evidence" value="ECO:0007669"/>
    <property type="project" value="Ensembl"/>
</dbReference>
<dbReference type="Ensembl" id="ENSPANT00000025002.3">
    <property type="protein sequence ID" value="ENSPANP00000011265.2"/>
    <property type="gene ID" value="ENSPANG00000022851.3"/>
</dbReference>
<keyword evidence="8" id="KW-0732">Signal</keyword>
<keyword evidence="6 13" id="KW-0272">Extracellular matrix</keyword>